<dbReference type="InterPro" id="IPR001781">
    <property type="entry name" value="Znf_LIM"/>
</dbReference>
<evidence type="ECO:0000259" key="15">
    <source>
        <dbReference type="PROSITE" id="PS51089"/>
    </source>
</evidence>
<evidence type="ECO:0000256" key="8">
    <source>
        <dbReference type="ARBA" id="ARBA00060056"/>
    </source>
</evidence>
<sequence>MSAVSQPQAAHAPLEKPPSTAILCNTCGNVCKGEVLRVQNKYFHIKCFVCKACGCDLAEGGFFVRQGEHICTQDYQRLYGTRCFSCDGFIEGEVVSALGKTYHPNCFVCAVCRLPFPPGDRVTFNGKECMCQKCSPPTSGGGGVHLSQGLRSCGGCALEIKNGQALVALDKHWHLGCFKCKTCGKLLNAEYISKDGLPYCEADYHTKFGIRCDGCEKYITGRVLEAGEKHYHPSCALCVRCGQMFTEGEEMYLQGSSIWHPACRQAARTEDKSKMQSPIHSQACPRATPYALQETRTSSESIISAPASSTSGSPSRVIYAKLGDEILDYRDLAALPKNKAIYDIDRPDLISYSPYISHSAGDRHSHGELPQLLSPTPTEGDQDDRSYKQCRTSSPSSAGSVSLGRYTPTSRSPQHYSRPAGTASVGTSSCLSLSQHPSPTSVFRHHYIPYFRGSESGRSTPSLSVLSDSRPPSSTYQQAPRHFHVPDTGVKDNIYRKPPIYKQHASRRLDGEDGSFDQDSRKKTTWLLLKGDTDTRTNSPDLDSQSLSLSSGTERDPLQTIQGDNFCSRFPYSKPDSLPGPGKDGLDLRNANLVPCGVDLDACWGTREYKIYPYDSLIVTNRIRVKLPKDVDRTRLERHLSPEEFQEVFGMSIEEFDRLALWKRNDLKKKALLF</sequence>
<dbReference type="GO" id="GO:0007010">
    <property type="term" value="P:cytoskeleton organization"/>
    <property type="evidence" value="ECO:0007669"/>
    <property type="project" value="InterPro"/>
</dbReference>
<organism evidence="16">
    <name type="scientific">Castor canadensis</name>
    <name type="common">American beaver</name>
    <dbReference type="NCBI Taxonomy" id="51338"/>
    <lineage>
        <taxon>Eukaryota</taxon>
        <taxon>Metazoa</taxon>
        <taxon>Chordata</taxon>
        <taxon>Craniata</taxon>
        <taxon>Vertebrata</taxon>
        <taxon>Euteleostomi</taxon>
        <taxon>Mammalia</taxon>
        <taxon>Eutheria</taxon>
        <taxon>Euarchontoglires</taxon>
        <taxon>Glires</taxon>
        <taxon>Rodentia</taxon>
        <taxon>Castorimorpha</taxon>
        <taxon>Castoridae</taxon>
        <taxon>Castor</taxon>
    </lineage>
</organism>
<dbReference type="CDD" id="cd09329">
    <property type="entry name" value="LIM3_abLIM"/>
    <property type="match status" value="1"/>
</dbReference>
<keyword evidence="5" id="KW-0677">Repeat</keyword>
<dbReference type="GO" id="GO:0046872">
    <property type="term" value="F:metal ion binding"/>
    <property type="evidence" value="ECO:0007669"/>
    <property type="project" value="UniProtKB-KW"/>
</dbReference>
<dbReference type="FunFam" id="2.10.110.10:FF:000007">
    <property type="entry name" value="actin-binding LIM protein 1 isoform X1"/>
    <property type="match status" value="1"/>
</dbReference>
<keyword evidence="3" id="KW-0597">Phosphoprotein</keyword>
<reference evidence="16" key="1">
    <citation type="journal article" date="2017" name="G3 (Bethesda)">
        <title>De Novo Genome and Transcriptome Assembly of the Canadian Beaver (Castor canadensis).</title>
        <authorList>
            <person name="Lok S."/>
            <person name="Paton T.A."/>
            <person name="Wang Z."/>
            <person name="Kaur G."/>
            <person name="Walker S."/>
            <person name="Yuen R.K."/>
            <person name="Sung W.W."/>
            <person name="Whitney J."/>
            <person name="Buchanan J.A."/>
            <person name="Trost B."/>
            <person name="Singh N."/>
            <person name="Apresto B."/>
            <person name="Chen N."/>
            <person name="Coole M."/>
            <person name="Dawson T.J."/>
            <person name="Ho K.Y."/>
            <person name="Hu Z."/>
            <person name="Pullenayegum S."/>
            <person name="Samler K."/>
            <person name="Shipstone A."/>
            <person name="Tsoi F."/>
            <person name="Wang T."/>
            <person name="Pereira S.L."/>
            <person name="Rostami P."/>
            <person name="Ryan C.A."/>
            <person name="Tong A.H."/>
            <person name="Ng K."/>
            <person name="Sundaravadanam Y."/>
            <person name="Simpson J.T."/>
            <person name="Lim B.K."/>
            <person name="Engstrom M.D."/>
            <person name="Dutton C.J."/>
            <person name="Kerr K.C."/>
            <person name="Franke M."/>
            <person name="Rapley W."/>
            <person name="Wintle R.F."/>
            <person name="Scherer S.W."/>
        </authorList>
    </citation>
    <scope>NUCLEOTIDE SEQUENCE</scope>
    <source>
        <strain evidence="16">ROM106880</strain>
        <tissue evidence="16">Muscle</tissue>
    </source>
</reference>
<feature type="domain" description="LIM zinc-binding" evidence="14">
    <location>
        <begin position="82"/>
        <end position="141"/>
    </location>
</feature>
<feature type="compositionally biased region" description="Low complexity" evidence="13">
    <location>
        <begin position="539"/>
        <end position="551"/>
    </location>
</feature>
<dbReference type="Pfam" id="PF00412">
    <property type="entry name" value="LIM"/>
    <property type="match status" value="4"/>
</dbReference>
<feature type="compositionally biased region" description="Polar residues" evidence="13">
    <location>
        <begin position="424"/>
        <end position="439"/>
    </location>
</feature>
<evidence type="ECO:0000259" key="14">
    <source>
        <dbReference type="PROSITE" id="PS50023"/>
    </source>
</evidence>
<feature type="region of interest" description="Disordered" evidence="13">
    <location>
        <begin position="531"/>
        <end position="574"/>
    </location>
</feature>
<dbReference type="PANTHER" id="PTHR24213">
    <property type="entry name" value="ACTIN-BINDING LIM PROTEIN"/>
    <property type="match status" value="1"/>
</dbReference>
<dbReference type="PROSITE" id="PS00478">
    <property type="entry name" value="LIM_DOMAIN_1"/>
    <property type="match status" value="3"/>
</dbReference>
<evidence type="ECO:0000256" key="11">
    <source>
        <dbReference type="ARBA" id="ARBA00075723"/>
    </source>
</evidence>
<dbReference type="SUPFAM" id="SSF47050">
    <property type="entry name" value="VHP, Villin headpiece domain"/>
    <property type="match status" value="1"/>
</dbReference>
<comment type="subcellular location">
    <subcellularLocation>
        <location evidence="1">Cytoplasm</location>
    </subcellularLocation>
</comment>
<evidence type="ECO:0000256" key="12">
    <source>
        <dbReference type="PROSITE-ProRule" id="PRU00125"/>
    </source>
</evidence>
<evidence type="ECO:0000256" key="10">
    <source>
        <dbReference type="ARBA" id="ARBA00071022"/>
    </source>
</evidence>
<keyword evidence="2" id="KW-0963">Cytoplasm</keyword>
<dbReference type="GO" id="GO:0030032">
    <property type="term" value="P:lamellipodium assembly"/>
    <property type="evidence" value="ECO:0007669"/>
    <property type="project" value="TreeGrafter"/>
</dbReference>
<evidence type="ECO:0000256" key="13">
    <source>
        <dbReference type="SAM" id="MobiDB-lite"/>
    </source>
</evidence>
<evidence type="ECO:0000313" key="16">
    <source>
        <dbReference type="EMBL" id="JAV38399.1"/>
    </source>
</evidence>
<evidence type="ECO:0000256" key="2">
    <source>
        <dbReference type="ARBA" id="ARBA00022490"/>
    </source>
</evidence>
<dbReference type="EMBL" id="GFFV01001546">
    <property type="protein sequence ID" value="JAV38399.1"/>
    <property type="molecule type" value="Transcribed_RNA"/>
</dbReference>
<feature type="compositionally biased region" description="Low complexity" evidence="13">
    <location>
        <begin position="298"/>
        <end position="315"/>
    </location>
</feature>
<dbReference type="CDD" id="cd09327">
    <property type="entry name" value="LIM1_abLIM"/>
    <property type="match status" value="1"/>
</dbReference>
<gene>
    <name evidence="16" type="primary">ABLIM2</name>
</gene>
<evidence type="ECO:0000256" key="6">
    <source>
        <dbReference type="ARBA" id="ARBA00022833"/>
    </source>
</evidence>
<dbReference type="InterPro" id="IPR051618">
    <property type="entry name" value="Actin-binding_LIM"/>
</dbReference>
<name>A0A250Y4E4_CASCN</name>
<dbReference type="PROSITE" id="PS50023">
    <property type="entry name" value="LIM_DOMAIN_2"/>
    <property type="match status" value="3"/>
</dbReference>
<dbReference type="AlphaFoldDB" id="A0A250Y4E4"/>
<dbReference type="InterPro" id="IPR003128">
    <property type="entry name" value="Villin_headpiece"/>
</dbReference>
<keyword evidence="6 12" id="KW-0862">Zinc</keyword>
<dbReference type="FunFam" id="1.10.950.10:FF:000001">
    <property type="entry name" value="actin-binding LIM protein 1 isoform X2"/>
    <property type="match status" value="1"/>
</dbReference>
<evidence type="ECO:0000256" key="1">
    <source>
        <dbReference type="ARBA" id="ARBA00004496"/>
    </source>
</evidence>
<feature type="domain" description="LIM zinc-binding" evidence="14">
    <location>
        <begin position="151"/>
        <end position="210"/>
    </location>
</feature>
<dbReference type="CDD" id="cd09330">
    <property type="entry name" value="LIM4_abLIM"/>
    <property type="match status" value="1"/>
</dbReference>
<comment type="subunit">
    <text evidence="9">Interacts with F-actin and ABRA.</text>
</comment>
<evidence type="ECO:0000256" key="3">
    <source>
        <dbReference type="ARBA" id="ARBA00022553"/>
    </source>
</evidence>
<dbReference type="GO" id="GO:0015629">
    <property type="term" value="C:actin cytoskeleton"/>
    <property type="evidence" value="ECO:0007669"/>
    <property type="project" value="TreeGrafter"/>
</dbReference>
<keyword evidence="7 12" id="KW-0440">LIM domain</keyword>
<protein>
    <recommendedName>
        <fullName evidence="10">Actin-binding LIM protein 2</fullName>
    </recommendedName>
    <alternativeName>
        <fullName evidence="11">Actin-binding LIM protein family member 2</fullName>
    </alternativeName>
</protein>
<dbReference type="Pfam" id="PF02209">
    <property type="entry name" value="VHP"/>
    <property type="match status" value="1"/>
</dbReference>
<dbReference type="CDD" id="cd09328">
    <property type="entry name" value="LIM2_abLIM"/>
    <property type="match status" value="1"/>
</dbReference>
<dbReference type="FunFam" id="2.10.110.10:FF:000053">
    <property type="entry name" value="Actin-binding LIM protein family, member 2"/>
    <property type="match status" value="1"/>
</dbReference>
<feature type="region of interest" description="Disordered" evidence="13">
    <location>
        <begin position="295"/>
        <end position="315"/>
    </location>
</feature>
<feature type="compositionally biased region" description="Low complexity" evidence="13">
    <location>
        <begin position="393"/>
        <end position="402"/>
    </location>
</feature>
<evidence type="ECO:0000256" key="5">
    <source>
        <dbReference type="ARBA" id="ARBA00022737"/>
    </source>
</evidence>
<evidence type="ECO:0000256" key="4">
    <source>
        <dbReference type="ARBA" id="ARBA00022723"/>
    </source>
</evidence>
<keyword evidence="4 12" id="KW-0479">Metal-binding</keyword>
<dbReference type="Gene3D" id="2.10.110.10">
    <property type="entry name" value="Cysteine Rich Protein"/>
    <property type="match status" value="4"/>
</dbReference>
<dbReference type="FunFam" id="2.10.110.10:FF:000004">
    <property type="entry name" value="actin-binding LIM protein 1 isoform X1"/>
    <property type="match status" value="1"/>
</dbReference>
<proteinExistence type="predicted"/>
<feature type="domain" description="HP" evidence="15">
    <location>
        <begin position="606"/>
        <end position="674"/>
    </location>
</feature>
<dbReference type="SMART" id="SM00153">
    <property type="entry name" value="VHP"/>
    <property type="match status" value="1"/>
</dbReference>
<feature type="region of interest" description="Disordered" evidence="13">
    <location>
        <begin position="360"/>
        <end position="439"/>
    </location>
</feature>
<dbReference type="InterPro" id="IPR032402">
    <property type="entry name" value="AbLIM_anchor"/>
</dbReference>
<dbReference type="Pfam" id="PF16182">
    <property type="entry name" value="AbLIM_anchor"/>
    <property type="match status" value="2"/>
</dbReference>
<dbReference type="SUPFAM" id="SSF57716">
    <property type="entry name" value="Glucocorticoid receptor-like (DNA-binding domain)"/>
    <property type="match status" value="6"/>
</dbReference>
<dbReference type="InterPro" id="IPR036886">
    <property type="entry name" value="Villin_headpiece_dom_sf"/>
</dbReference>
<dbReference type="GO" id="GO:0005737">
    <property type="term" value="C:cytoplasm"/>
    <property type="evidence" value="ECO:0007669"/>
    <property type="project" value="UniProtKB-SubCell"/>
</dbReference>
<feature type="domain" description="LIM zinc-binding" evidence="14">
    <location>
        <begin position="22"/>
        <end position="81"/>
    </location>
</feature>
<dbReference type="Gene3D" id="1.10.950.10">
    <property type="entry name" value="Villin headpiece domain"/>
    <property type="match status" value="1"/>
</dbReference>
<dbReference type="GO" id="GO:0051015">
    <property type="term" value="F:actin filament binding"/>
    <property type="evidence" value="ECO:0007669"/>
    <property type="project" value="TreeGrafter"/>
</dbReference>
<accession>A0A250Y4E4</accession>
<dbReference type="PROSITE" id="PS51089">
    <property type="entry name" value="HP"/>
    <property type="match status" value="1"/>
</dbReference>
<dbReference type="PANTHER" id="PTHR24213:SF6">
    <property type="entry name" value="ACTIN-BINDING LIM PROTEIN 2"/>
    <property type="match status" value="1"/>
</dbReference>
<evidence type="ECO:0000256" key="9">
    <source>
        <dbReference type="ARBA" id="ARBA00065493"/>
    </source>
</evidence>
<feature type="region of interest" description="Disordered" evidence="13">
    <location>
        <begin position="453"/>
        <end position="495"/>
    </location>
</feature>
<comment type="function">
    <text evidence="8">May act as scaffold protein. May stimulate ABRA activity and ABRA-dependent SRF transcriptional activity.</text>
</comment>
<dbReference type="FunFam" id="2.10.110.10:FF:000003">
    <property type="entry name" value="actin-binding LIM protein 1 isoform X1"/>
    <property type="match status" value="1"/>
</dbReference>
<dbReference type="SMART" id="SM00132">
    <property type="entry name" value="LIM"/>
    <property type="match status" value="4"/>
</dbReference>
<feature type="compositionally biased region" description="Polar residues" evidence="13">
    <location>
        <begin position="456"/>
        <end position="478"/>
    </location>
</feature>
<evidence type="ECO:0000256" key="7">
    <source>
        <dbReference type="ARBA" id="ARBA00023038"/>
    </source>
</evidence>